<reference evidence="1" key="1">
    <citation type="submission" date="2018-07" db="EMBL/GenBank/DDBJ databases">
        <authorList>
            <consortium name="Genoscope - CEA"/>
            <person name="William W."/>
        </authorList>
    </citation>
    <scope>NUCLEOTIDE SEQUENCE</scope>
    <source>
        <strain evidence="1">IK1</strain>
    </source>
</reference>
<sequence>MENQFIYSKNVIEFVTVVAETCLFLENSREFSKEDFVMKSIKILPLLYLKTTLIDVSEIETDENAEKFVTEEDYLFVKEQIETLLGTDDAFLDTFHPDMQYSDTPIAAFISENLADVYQELKDFAANYQTEVTEVMESALYVCMQAFAEHWGQKLLNALRALHAVRYKDNFGEIEDEERFKSEDYRKLDRNSFLRFQADDENDDEI</sequence>
<proteinExistence type="predicted"/>
<name>A0A653AFG2_9BACT</name>
<dbReference type="AlphaFoldDB" id="A0A653AFG2"/>
<evidence type="ECO:0008006" key="2">
    <source>
        <dbReference type="Google" id="ProtNLM"/>
    </source>
</evidence>
<gene>
    <name evidence="1" type="ORF">TRIP_D410039</name>
</gene>
<dbReference type="Pfam" id="PF16702">
    <property type="entry name" value="DUF5063"/>
    <property type="match status" value="1"/>
</dbReference>
<accession>A0A653AFG2</accession>
<dbReference type="InterPro" id="IPR038312">
    <property type="entry name" value="DUF5063_sf"/>
</dbReference>
<dbReference type="EMBL" id="UPXZ01000036">
    <property type="protein sequence ID" value="VBB46776.1"/>
    <property type="molecule type" value="Genomic_DNA"/>
</dbReference>
<evidence type="ECO:0000313" key="1">
    <source>
        <dbReference type="EMBL" id="VBB46776.1"/>
    </source>
</evidence>
<dbReference type="Gene3D" id="1.20.120.1550">
    <property type="entry name" value="Protein of unknown function DUF5063"/>
    <property type="match status" value="1"/>
</dbReference>
<organism evidence="1">
    <name type="scientific">uncultured Paludibacter sp</name>
    <dbReference type="NCBI Taxonomy" id="497635"/>
    <lineage>
        <taxon>Bacteria</taxon>
        <taxon>Pseudomonadati</taxon>
        <taxon>Bacteroidota</taxon>
        <taxon>Bacteroidia</taxon>
        <taxon>Bacteroidales</taxon>
        <taxon>Paludibacteraceae</taxon>
        <taxon>Paludibacter</taxon>
        <taxon>environmental samples</taxon>
    </lineage>
</organism>
<dbReference type="InterPro" id="IPR032025">
    <property type="entry name" value="DUF5063"/>
</dbReference>
<protein>
    <recommendedName>
        <fullName evidence="2">DUF5063 domain-containing protein</fullName>
    </recommendedName>
</protein>